<dbReference type="GO" id="GO:0016874">
    <property type="term" value="F:ligase activity"/>
    <property type="evidence" value="ECO:0007669"/>
    <property type="project" value="UniProtKB-KW"/>
</dbReference>
<name>A0ABQ8L4N7_LABRO</name>
<protein>
    <submittedName>
        <fullName evidence="2">Arginine--tRNA ligase, cytoplasmic</fullName>
    </submittedName>
</protein>
<accession>A0ABQ8L4N7</accession>
<feature type="compositionally biased region" description="Polar residues" evidence="1">
    <location>
        <begin position="33"/>
        <end position="42"/>
    </location>
</feature>
<evidence type="ECO:0000313" key="3">
    <source>
        <dbReference type="Proteomes" id="UP000830375"/>
    </source>
</evidence>
<evidence type="ECO:0000256" key="1">
    <source>
        <dbReference type="SAM" id="MobiDB-lite"/>
    </source>
</evidence>
<feature type="compositionally biased region" description="Basic and acidic residues" evidence="1">
    <location>
        <begin position="10"/>
        <end position="20"/>
    </location>
</feature>
<comment type="caution">
    <text evidence="2">The sequence shown here is derived from an EMBL/GenBank/DDBJ whole genome shotgun (WGS) entry which is preliminary data.</text>
</comment>
<reference evidence="2 3" key="1">
    <citation type="submission" date="2022-01" db="EMBL/GenBank/DDBJ databases">
        <title>A high-quality chromosome-level genome assembly of rohu carp, Labeo rohita.</title>
        <authorList>
            <person name="Arick M.A. II"/>
            <person name="Hsu C.-Y."/>
            <person name="Magbanua Z."/>
            <person name="Pechanova O."/>
            <person name="Grover C."/>
            <person name="Miller E."/>
            <person name="Thrash A."/>
            <person name="Ezzel L."/>
            <person name="Alam S."/>
            <person name="Benzie J."/>
            <person name="Hamilton M."/>
            <person name="Karsi A."/>
            <person name="Lawrence M.L."/>
            <person name="Peterson D.G."/>
        </authorList>
    </citation>
    <scope>NUCLEOTIDE SEQUENCE [LARGE SCALE GENOMIC DNA]</scope>
    <source>
        <strain evidence="3">BAU-BD-2019</strain>
        <tissue evidence="2">Blood</tissue>
    </source>
</reference>
<keyword evidence="3" id="KW-1185">Reference proteome</keyword>
<feature type="compositionally biased region" description="Basic and acidic residues" evidence="1">
    <location>
        <begin position="45"/>
        <end position="59"/>
    </location>
</feature>
<gene>
    <name evidence="2" type="ORF">H4Q32_028892</name>
</gene>
<evidence type="ECO:0000313" key="2">
    <source>
        <dbReference type="EMBL" id="KAI2645375.1"/>
    </source>
</evidence>
<proteinExistence type="predicted"/>
<sequence>MEMSQTTEIEGSKEWMDEGNKQGGQAHQEKENGTQMDMTVSLESALDRAEQKHKEQNVE</sequence>
<feature type="region of interest" description="Disordered" evidence="1">
    <location>
        <begin position="1"/>
        <end position="59"/>
    </location>
</feature>
<dbReference type="EMBL" id="JACTAM010002274">
    <property type="protein sequence ID" value="KAI2645375.1"/>
    <property type="molecule type" value="Genomic_DNA"/>
</dbReference>
<organism evidence="2 3">
    <name type="scientific">Labeo rohita</name>
    <name type="common">Indian major carp</name>
    <name type="synonym">Cyprinus rohita</name>
    <dbReference type="NCBI Taxonomy" id="84645"/>
    <lineage>
        <taxon>Eukaryota</taxon>
        <taxon>Metazoa</taxon>
        <taxon>Chordata</taxon>
        <taxon>Craniata</taxon>
        <taxon>Vertebrata</taxon>
        <taxon>Euteleostomi</taxon>
        <taxon>Actinopterygii</taxon>
        <taxon>Neopterygii</taxon>
        <taxon>Teleostei</taxon>
        <taxon>Ostariophysi</taxon>
        <taxon>Cypriniformes</taxon>
        <taxon>Cyprinidae</taxon>
        <taxon>Labeoninae</taxon>
        <taxon>Labeonini</taxon>
        <taxon>Labeo</taxon>
    </lineage>
</organism>
<keyword evidence="2" id="KW-0436">Ligase</keyword>
<dbReference type="Proteomes" id="UP000830375">
    <property type="component" value="Unassembled WGS sequence"/>
</dbReference>